<protein>
    <recommendedName>
        <fullName evidence="2">BON domain-containing protein</fullName>
    </recommendedName>
</protein>
<sequence>MKTTHFIKAAGGAAILALAMSANAQVTVTGGDTASSAPHETASEKISDGALTTKVKASLAAQSNLKSLHIHVKSTNGVVRLTGSVPDATQRSLAGETAANVSGVKSIRNNLKVVATK</sequence>
<dbReference type="OrthoDB" id="9808091at2"/>
<accession>A0A0F5K1F8</accession>
<evidence type="ECO:0000313" key="4">
    <source>
        <dbReference type="Proteomes" id="UP000033618"/>
    </source>
</evidence>
<dbReference type="InterPro" id="IPR007055">
    <property type="entry name" value="BON_dom"/>
</dbReference>
<gene>
    <name evidence="3" type="ORF">WM40_09535</name>
</gene>
<reference evidence="3 4" key="1">
    <citation type="submission" date="2015-03" db="EMBL/GenBank/DDBJ databases">
        <title>Draft Genome Sequence of Burkholderia andropogonis type strain ICMP2807, isolated from Sorghum bicolor.</title>
        <authorList>
            <person name="Lopes-Santos L."/>
            <person name="Castro D.B."/>
            <person name="Ottoboni L.M."/>
            <person name="Park D."/>
            <person name="Weirc B.S."/>
            <person name="Destefano S.A."/>
        </authorList>
    </citation>
    <scope>NUCLEOTIDE SEQUENCE [LARGE SCALE GENOMIC DNA]</scope>
    <source>
        <strain evidence="3 4">ICMP2807</strain>
    </source>
</reference>
<keyword evidence="1" id="KW-0732">Signal</keyword>
<keyword evidence="4" id="KW-1185">Reference proteome</keyword>
<organism evidence="3 4">
    <name type="scientific">Robbsia andropogonis</name>
    <dbReference type="NCBI Taxonomy" id="28092"/>
    <lineage>
        <taxon>Bacteria</taxon>
        <taxon>Pseudomonadati</taxon>
        <taxon>Pseudomonadota</taxon>
        <taxon>Betaproteobacteria</taxon>
        <taxon>Burkholderiales</taxon>
        <taxon>Burkholderiaceae</taxon>
        <taxon>Robbsia</taxon>
    </lineage>
</organism>
<evidence type="ECO:0000313" key="3">
    <source>
        <dbReference type="EMBL" id="KKB63956.1"/>
    </source>
</evidence>
<feature type="chain" id="PRO_5002490374" description="BON domain-containing protein" evidence="1">
    <location>
        <begin position="25"/>
        <end position="117"/>
    </location>
</feature>
<dbReference type="InterPro" id="IPR014004">
    <property type="entry name" value="Transpt-assoc_nodulatn_dom_bac"/>
</dbReference>
<dbReference type="Gene3D" id="3.30.1340.30">
    <property type="match status" value="1"/>
</dbReference>
<dbReference type="Pfam" id="PF04972">
    <property type="entry name" value="BON"/>
    <property type="match status" value="1"/>
</dbReference>
<evidence type="ECO:0000256" key="1">
    <source>
        <dbReference type="SAM" id="SignalP"/>
    </source>
</evidence>
<comment type="caution">
    <text evidence="3">The sequence shown here is derived from an EMBL/GenBank/DDBJ whole genome shotgun (WGS) entry which is preliminary data.</text>
</comment>
<dbReference type="AlphaFoldDB" id="A0A0F5K1F8"/>
<dbReference type="PROSITE" id="PS50914">
    <property type="entry name" value="BON"/>
    <property type="match status" value="1"/>
</dbReference>
<feature type="signal peptide" evidence="1">
    <location>
        <begin position="1"/>
        <end position="24"/>
    </location>
</feature>
<evidence type="ECO:0000259" key="2">
    <source>
        <dbReference type="PROSITE" id="PS50914"/>
    </source>
</evidence>
<dbReference type="InterPro" id="IPR051686">
    <property type="entry name" value="Lipoprotein_DolP"/>
</dbReference>
<dbReference type="PANTHER" id="PTHR34606">
    <property type="entry name" value="BON DOMAIN-CONTAINING PROTEIN"/>
    <property type="match status" value="1"/>
</dbReference>
<dbReference type="PANTHER" id="PTHR34606:SF15">
    <property type="entry name" value="BON DOMAIN-CONTAINING PROTEIN"/>
    <property type="match status" value="1"/>
</dbReference>
<dbReference type="STRING" id="28092.WM40_09535"/>
<dbReference type="SMART" id="SM00749">
    <property type="entry name" value="BON"/>
    <property type="match status" value="1"/>
</dbReference>
<dbReference type="RefSeq" id="WP_024902078.1">
    <property type="nucleotide sequence ID" value="NZ_CADFGU010000001.1"/>
</dbReference>
<proteinExistence type="predicted"/>
<feature type="domain" description="BON" evidence="2">
    <location>
        <begin position="47"/>
        <end position="115"/>
    </location>
</feature>
<dbReference type="Proteomes" id="UP000033618">
    <property type="component" value="Unassembled WGS sequence"/>
</dbReference>
<name>A0A0F5K1F8_9BURK</name>
<dbReference type="PATRIC" id="fig|28092.6.peg.2245"/>
<dbReference type="EMBL" id="LAQU01000007">
    <property type="protein sequence ID" value="KKB63956.1"/>
    <property type="molecule type" value="Genomic_DNA"/>
</dbReference>